<gene>
    <name evidence="9" type="ORF">ERX40_05690</name>
</gene>
<evidence type="ECO:0000256" key="1">
    <source>
        <dbReference type="ARBA" id="ARBA00000971"/>
    </source>
</evidence>
<comment type="catalytic activity">
    <reaction evidence="1">
        <text>[protein]-peptidylproline (omega=180) = [protein]-peptidylproline (omega=0)</text>
        <dbReference type="Rhea" id="RHEA:16237"/>
        <dbReference type="Rhea" id="RHEA-COMP:10747"/>
        <dbReference type="Rhea" id="RHEA-COMP:10748"/>
        <dbReference type="ChEBI" id="CHEBI:83833"/>
        <dbReference type="ChEBI" id="CHEBI:83834"/>
        <dbReference type="EC" id="5.2.1.8"/>
    </reaction>
</comment>
<dbReference type="PROSITE" id="PS51257">
    <property type="entry name" value="PROKAR_LIPOPROTEIN"/>
    <property type="match status" value="1"/>
</dbReference>
<name>A0A9Q8FSU7_9STAP</name>
<dbReference type="InterPro" id="IPR027304">
    <property type="entry name" value="Trigger_fact/SurA_dom_sf"/>
</dbReference>
<dbReference type="RefSeq" id="WP_133417513.1">
    <property type="nucleotide sequence ID" value="NZ_SCWD01000001.1"/>
</dbReference>
<evidence type="ECO:0000256" key="5">
    <source>
        <dbReference type="ARBA" id="ARBA00023235"/>
    </source>
</evidence>
<keyword evidence="5 6" id="KW-0413">Isomerase</keyword>
<keyword evidence="4 6" id="KW-0697">Rotamase</keyword>
<evidence type="ECO:0000256" key="2">
    <source>
        <dbReference type="ARBA" id="ARBA00013194"/>
    </source>
</evidence>
<evidence type="ECO:0000313" key="9">
    <source>
        <dbReference type="EMBL" id="TDM04654.1"/>
    </source>
</evidence>
<evidence type="ECO:0000256" key="6">
    <source>
        <dbReference type="PROSITE-ProRule" id="PRU00278"/>
    </source>
</evidence>
<evidence type="ECO:0000256" key="4">
    <source>
        <dbReference type="ARBA" id="ARBA00023110"/>
    </source>
</evidence>
<dbReference type="GO" id="GO:0003755">
    <property type="term" value="F:peptidyl-prolyl cis-trans isomerase activity"/>
    <property type="evidence" value="ECO:0007669"/>
    <property type="project" value="UniProtKB-KW"/>
</dbReference>
<dbReference type="InterPro" id="IPR050245">
    <property type="entry name" value="PrsA_foldase"/>
</dbReference>
<feature type="chain" id="PRO_5040133794" description="peptidylprolyl isomerase" evidence="7">
    <location>
        <begin position="22"/>
        <end position="310"/>
    </location>
</feature>
<feature type="signal peptide" evidence="7">
    <location>
        <begin position="1"/>
        <end position="21"/>
    </location>
</feature>
<comment type="caution">
    <text evidence="9">The sequence shown here is derived from an EMBL/GenBank/DDBJ whole genome shotgun (WGS) entry which is preliminary data.</text>
</comment>
<accession>A0A9Q8FSU7</accession>
<dbReference type="InterPro" id="IPR000297">
    <property type="entry name" value="PPIase_PpiC"/>
</dbReference>
<dbReference type="PANTHER" id="PTHR47245">
    <property type="entry name" value="PEPTIDYLPROLYL ISOMERASE"/>
    <property type="match status" value="1"/>
</dbReference>
<dbReference type="EMBL" id="SCWD01000001">
    <property type="protein sequence ID" value="TDM04654.1"/>
    <property type="molecule type" value="Genomic_DNA"/>
</dbReference>
<dbReference type="Pfam" id="PF13616">
    <property type="entry name" value="Rotamase_3"/>
    <property type="match status" value="1"/>
</dbReference>
<feature type="domain" description="PpiC" evidence="8">
    <location>
        <begin position="140"/>
        <end position="245"/>
    </location>
</feature>
<dbReference type="AlphaFoldDB" id="A0A9Q8FSU7"/>
<dbReference type="OrthoDB" id="14196at2"/>
<dbReference type="Proteomes" id="UP000295280">
    <property type="component" value="Unassembled WGS sequence"/>
</dbReference>
<proteinExistence type="predicted"/>
<dbReference type="SUPFAM" id="SSF109998">
    <property type="entry name" value="Triger factor/SurA peptide-binding domain-like"/>
    <property type="match status" value="1"/>
</dbReference>
<dbReference type="SUPFAM" id="SSF54534">
    <property type="entry name" value="FKBP-like"/>
    <property type="match status" value="1"/>
</dbReference>
<evidence type="ECO:0000256" key="7">
    <source>
        <dbReference type="SAM" id="SignalP"/>
    </source>
</evidence>
<dbReference type="EC" id="5.2.1.8" evidence="2"/>
<dbReference type="PROSITE" id="PS50198">
    <property type="entry name" value="PPIC_PPIASE_2"/>
    <property type="match status" value="1"/>
</dbReference>
<keyword evidence="10" id="KW-1185">Reference proteome</keyword>
<sequence length="310" mass="34405">MKNLKKAVVPALLSVSVLGLAACGNGEEGKTLITSKAGDVTTTNVMDQIGKEEIAQNAFQILLKDILKDKYGKAVDDKKIQEQVDADIKKYGGKEQFEALLQQQQPGMTIEKYKESRVTEAYQKELMKDTIKVSDKEVKDSAKKASHILIKVKSESDPSGLSDAKAKVKAEKVLAEVKKNPEKFAEIAKKESGDTGSKAEGGSLGYVLKGDTVPEFEKALFKLKEGEMSDLVKTDFGYHIIKAEKQDDFDKQKESLKEKVRQSKVQENSEVMMDAYKKLLKDYDVEYKDEALKKIIDEKILNASAAGQQQ</sequence>
<dbReference type="PANTHER" id="PTHR47245:SF1">
    <property type="entry name" value="FOLDASE PROTEIN PRSA"/>
    <property type="match status" value="1"/>
</dbReference>
<dbReference type="Gene3D" id="3.10.50.40">
    <property type="match status" value="1"/>
</dbReference>
<evidence type="ECO:0000259" key="8">
    <source>
        <dbReference type="PROSITE" id="PS50198"/>
    </source>
</evidence>
<reference evidence="9 10" key="1">
    <citation type="submission" date="2019-01" db="EMBL/GenBank/DDBJ databases">
        <title>Draft genome sequences of the type strains of six Macrococcus species.</title>
        <authorList>
            <person name="Mazhar S."/>
            <person name="Altermann E."/>
            <person name="Hill C."/>
            <person name="Mcauliffe O."/>
        </authorList>
    </citation>
    <scope>NUCLEOTIDE SEQUENCE [LARGE SCALE GENOMIC DNA]</scope>
    <source>
        <strain evidence="9 10">ATCC 51828</strain>
    </source>
</reference>
<keyword evidence="3 7" id="KW-0732">Signal</keyword>
<evidence type="ECO:0000256" key="3">
    <source>
        <dbReference type="ARBA" id="ARBA00022729"/>
    </source>
</evidence>
<evidence type="ECO:0000313" key="10">
    <source>
        <dbReference type="Proteomes" id="UP000295280"/>
    </source>
</evidence>
<protein>
    <recommendedName>
        <fullName evidence="2">peptidylprolyl isomerase</fullName>
        <ecNumber evidence="2">5.2.1.8</ecNumber>
    </recommendedName>
</protein>
<dbReference type="InterPro" id="IPR046357">
    <property type="entry name" value="PPIase_dom_sf"/>
</dbReference>
<organism evidence="9 10">
    <name type="scientific">Macrococcus carouselicus</name>
    <dbReference type="NCBI Taxonomy" id="69969"/>
    <lineage>
        <taxon>Bacteria</taxon>
        <taxon>Bacillati</taxon>
        <taxon>Bacillota</taxon>
        <taxon>Bacilli</taxon>
        <taxon>Bacillales</taxon>
        <taxon>Staphylococcaceae</taxon>
        <taxon>Macrococcus</taxon>
    </lineage>
</organism>